<feature type="compositionally biased region" description="Low complexity" evidence="1">
    <location>
        <begin position="302"/>
        <end position="313"/>
    </location>
</feature>
<protein>
    <recommendedName>
        <fullName evidence="4">DUF5666 domain-containing protein</fullName>
    </recommendedName>
</protein>
<keyword evidence="3" id="KW-1185">Reference proteome</keyword>
<feature type="region of interest" description="Disordered" evidence="1">
    <location>
        <begin position="169"/>
        <end position="188"/>
    </location>
</feature>
<feature type="compositionally biased region" description="Low complexity" evidence="1">
    <location>
        <begin position="41"/>
        <end position="59"/>
    </location>
</feature>
<sequence length="313" mass="28631">MTRTPLLPTPGTTPRHAAGRTRAVGAGVLAAAAALSLAACGPSSTSSASTPSAGATTGSGSQGRAARNPGTTGLIAQVSGDTMQVQTRTAQTAVTYTSSTKVTKTVAGSATSVTVGSCVLVRDASASPDTSGSVTAASVTVAPATKGTCRANAFGGGLGGFGGGRGGGGNGGGGTGGGSPTGSPTGGRGGVGGVTFGSVTAVTGSGFTLTPVARGGAGSTASSGIAAPVTVATSSSTTYDVVEAGTSSDVKVGECVTAQGKADDTGTVSATALSLRPAVNGSCTMAGRRGGAGGGAGGSSGTGSSATTGASNA</sequence>
<feature type="compositionally biased region" description="Gly residues" evidence="1">
    <location>
        <begin position="288"/>
        <end position="301"/>
    </location>
</feature>
<evidence type="ECO:0008006" key="4">
    <source>
        <dbReference type="Google" id="ProtNLM"/>
    </source>
</evidence>
<dbReference type="AlphaFoldDB" id="A0A542DZU3"/>
<dbReference type="OrthoDB" id="4872423at2"/>
<dbReference type="RefSeq" id="WP_141848062.1">
    <property type="nucleotide sequence ID" value="NZ_BAAAPR010000004.1"/>
</dbReference>
<accession>A0A542DZU3</accession>
<feature type="region of interest" description="Disordered" evidence="1">
    <location>
        <begin position="286"/>
        <end position="313"/>
    </location>
</feature>
<name>A0A542DZU3_9MICO</name>
<gene>
    <name evidence="2" type="ORF">FB458_1649</name>
</gene>
<evidence type="ECO:0000313" key="3">
    <source>
        <dbReference type="Proteomes" id="UP000317893"/>
    </source>
</evidence>
<feature type="region of interest" description="Disordered" evidence="1">
    <location>
        <begin position="41"/>
        <end position="73"/>
    </location>
</feature>
<dbReference type="EMBL" id="VFMN01000001">
    <property type="protein sequence ID" value="TQJ08559.1"/>
    <property type="molecule type" value="Genomic_DNA"/>
</dbReference>
<evidence type="ECO:0000313" key="2">
    <source>
        <dbReference type="EMBL" id="TQJ08559.1"/>
    </source>
</evidence>
<proteinExistence type="predicted"/>
<dbReference type="Proteomes" id="UP000317893">
    <property type="component" value="Unassembled WGS sequence"/>
</dbReference>
<evidence type="ECO:0000256" key="1">
    <source>
        <dbReference type="SAM" id="MobiDB-lite"/>
    </source>
</evidence>
<reference evidence="2 3" key="1">
    <citation type="submission" date="2019-06" db="EMBL/GenBank/DDBJ databases">
        <title>Sequencing the genomes of 1000 actinobacteria strains.</title>
        <authorList>
            <person name="Klenk H.-P."/>
        </authorList>
    </citation>
    <scope>NUCLEOTIDE SEQUENCE [LARGE SCALE GENOMIC DNA]</scope>
    <source>
        <strain evidence="2 3">DSM 18607</strain>
    </source>
</reference>
<comment type="caution">
    <text evidence="2">The sequence shown here is derived from an EMBL/GenBank/DDBJ whole genome shotgun (WGS) entry which is preliminary data.</text>
</comment>
<organism evidence="2 3">
    <name type="scientific">Lapillicoccus jejuensis</name>
    <dbReference type="NCBI Taxonomy" id="402171"/>
    <lineage>
        <taxon>Bacteria</taxon>
        <taxon>Bacillati</taxon>
        <taxon>Actinomycetota</taxon>
        <taxon>Actinomycetes</taxon>
        <taxon>Micrococcales</taxon>
        <taxon>Intrasporangiaceae</taxon>
        <taxon>Lapillicoccus</taxon>
    </lineage>
</organism>